<evidence type="ECO:0000313" key="2">
    <source>
        <dbReference type="Proteomes" id="UP001229421"/>
    </source>
</evidence>
<evidence type="ECO:0000313" key="1">
    <source>
        <dbReference type="EMBL" id="KAK1429825.1"/>
    </source>
</evidence>
<organism evidence="1 2">
    <name type="scientific">Tagetes erecta</name>
    <name type="common">African marigold</name>
    <dbReference type="NCBI Taxonomy" id="13708"/>
    <lineage>
        <taxon>Eukaryota</taxon>
        <taxon>Viridiplantae</taxon>
        <taxon>Streptophyta</taxon>
        <taxon>Embryophyta</taxon>
        <taxon>Tracheophyta</taxon>
        <taxon>Spermatophyta</taxon>
        <taxon>Magnoliopsida</taxon>
        <taxon>eudicotyledons</taxon>
        <taxon>Gunneridae</taxon>
        <taxon>Pentapetalae</taxon>
        <taxon>asterids</taxon>
        <taxon>campanulids</taxon>
        <taxon>Asterales</taxon>
        <taxon>Asteraceae</taxon>
        <taxon>Asteroideae</taxon>
        <taxon>Heliantheae alliance</taxon>
        <taxon>Tageteae</taxon>
        <taxon>Tagetes</taxon>
    </lineage>
</organism>
<comment type="caution">
    <text evidence="1">The sequence shown here is derived from an EMBL/GenBank/DDBJ whole genome shotgun (WGS) entry which is preliminary data.</text>
</comment>
<keyword evidence="2" id="KW-1185">Reference proteome</keyword>
<reference evidence="1" key="1">
    <citation type="journal article" date="2023" name="bioRxiv">
        <title>Improved chromosome-level genome assembly for marigold (Tagetes erecta).</title>
        <authorList>
            <person name="Jiang F."/>
            <person name="Yuan L."/>
            <person name="Wang S."/>
            <person name="Wang H."/>
            <person name="Xu D."/>
            <person name="Wang A."/>
            <person name="Fan W."/>
        </authorList>
    </citation>
    <scope>NUCLEOTIDE SEQUENCE</scope>
    <source>
        <strain evidence="1">WSJ</strain>
        <tissue evidence="1">Leaf</tissue>
    </source>
</reference>
<dbReference type="AlphaFoldDB" id="A0AAD8NVH6"/>
<sequence length="123" mass="14597">MRLVSPPPPLNEEVVRPFPRMRLYLVFSLDFYFFITNGESFYKKYIWQNAIRRVQSKVHLAFFQHESRSITTSAVVRISFSSSKPFFLRLRKALAELLTESQILRLIMAPLMKGKRFGWLPRI</sequence>
<protein>
    <submittedName>
        <fullName evidence="1">Uncharacterized protein</fullName>
    </submittedName>
</protein>
<name>A0AAD8NVH6_TARER</name>
<gene>
    <name evidence="1" type="ORF">QVD17_12079</name>
</gene>
<dbReference type="EMBL" id="JAUHHV010000003">
    <property type="protein sequence ID" value="KAK1429825.1"/>
    <property type="molecule type" value="Genomic_DNA"/>
</dbReference>
<proteinExistence type="predicted"/>
<dbReference type="Proteomes" id="UP001229421">
    <property type="component" value="Unassembled WGS sequence"/>
</dbReference>
<accession>A0AAD8NVH6</accession>